<dbReference type="EMBL" id="SHMR01000001">
    <property type="protein sequence ID" value="RZH68510.1"/>
    <property type="molecule type" value="Genomic_DNA"/>
</dbReference>
<dbReference type="RefSeq" id="WP_130169523.1">
    <property type="nucleotide sequence ID" value="NZ_SHMR01000001.1"/>
</dbReference>
<sequence length="108" mass="11814">MFELFSLFTSALYVVQGLLGLADQRVLTGEQRSRAQPAASVHLGSSVVFLVAGIASATWVQLHGLPTVWFPTILSLGLLVSILVQGWLYRSIGVSQSPLLERAWMHLH</sequence>
<organism evidence="2 3">
    <name type="scientific">Natrinema altunense</name>
    <dbReference type="NCBI Taxonomy" id="222984"/>
    <lineage>
        <taxon>Archaea</taxon>
        <taxon>Methanobacteriati</taxon>
        <taxon>Methanobacteriota</taxon>
        <taxon>Stenosarchaea group</taxon>
        <taxon>Halobacteria</taxon>
        <taxon>Halobacteriales</taxon>
        <taxon>Natrialbaceae</taxon>
        <taxon>Natrinema</taxon>
    </lineage>
</organism>
<protein>
    <submittedName>
        <fullName evidence="2">Uncharacterized protein</fullName>
    </submittedName>
</protein>
<evidence type="ECO:0000313" key="3">
    <source>
        <dbReference type="Proteomes" id="UP000292704"/>
    </source>
</evidence>
<feature type="transmembrane region" description="Helical" evidence="1">
    <location>
        <begin position="6"/>
        <end position="22"/>
    </location>
</feature>
<dbReference type="Proteomes" id="UP000292704">
    <property type="component" value="Unassembled WGS sequence"/>
</dbReference>
<keyword evidence="1" id="KW-0812">Transmembrane</keyword>
<evidence type="ECO:0000313" key="2">
    <source>
        <dbReference type="EMBL" id="RZH68510.1"/>
    </source>
</evidence>
<keyword evidence="1" id="KW-0472">Membrane</keyword>
<feature type="transmembrane region" description="Helical" evidence="1">
    <location>
        <begin position="68"/>
        <end position="89"/>
    </location>
</feature>
<name>A0A482Y0T0_9EURY</name>
<dbReference type="AlphaFoldDB" id="A0A482Y0T0"/>
<comment type="caution">
    <text evidence="2">The sequence shown here is derived from an EMBL/GenBank/DDBJ whole genome shotgun (WGS) entry which is preliminary data.</text>
</comment>
<evidence type="ECO:0000256" key="1">
    <source>
        <dbReference type="SAM" id="Phobius"/>
    </source>
</evidence>
<accession>A0A482Y0T0</accession>
<feature type="transmembrane region" description="Helical" evidence="1">
    <location>
        <begin position="43"/>
        <end position="62"/>
    </location>
</feature>
<reference evidence="2 3" key="1">
    <citation type="submission" date="2019-02" db="EMBL/GenBank/DDBJ databases">
        <title>Genome analysis provides insights into bioremediation potentialities and Haloocin production by Natrinema altunense strain 4.1R isolated from Chott Douz in Tunisian desert.</title>
        <authorList>
            <person name="Najjari A."/>
            <person name="Youssef N."/>
            <person name="Ben Dhia O."/>
            <person name="Ferjani R."/>
            <person name="El Hidri D."/>
            <person name="Ouzari H.I."/>
            <person name="Cherif A."/>
        </authorList>
    </citation>
    <scope>NUCLEOTIDE SEQUENCE [LARGE SCALE GENOMIC DNA]</scope>
    <source>
        <strain evidence="2 3">4.1R</strain>
    </source>
</reference>
<gene>
    <name evidence="2" type="ORF">ELS17_03315</name>
</gene>
<proteinExistence type="predicted"/>
<keyword evidence="1" id="KW-1133">Transmembrane helix</keyword>
<dbReference type="OrthoDB" id="176968at2157"/>